<dbReference type="Pfam" id="PF13692">
    <property type="entry name" value="Glyco_trans_1_4"/>
    <property type="match status" value="1"/>
</dbReference>
<reference evidence="3" key="1">
    <citation type="journal article" date="2023" name="Mar. Drugs">
        <title>Gemmata algarum, a Novel Planctomycete Isolated from an Algal Mat, Displays Antimicrobial Activity.</title>
        <authorList>
            <person name="Kumar G."/>
            <person name="Kallscheuer N."/>
            <person name="Kashif M."/>
            <person name="Ahamad S."/>
            <person name="Jagadeeshwari U."/>
            <person name="Pannikurungottu S."/>
            <person name="Haufschild T."/>
            <person name="Kabuu M."/>
            <person name="Sasikala C."/>
            <person name="Jogler C."/>
            <person name="Ramana C."/>
        </authorList>
    </citation>
    <scope>NUCLEOTIDE SEQUENCE [LARGE SCALE GENOMIC DNA]</scope>
    <source>
        <strain evidence="3">JC673</strain>
    </source>
</reference>
<dbReference type="PANTHER" id="PTHR12526">
    <property type="entry name" value="GLYCOSYLTRANSFERASE"/>
    <property type="match status" value="1"/>
</dbReference>
<proteinExistence type="predicted"/>
<dbReference type="Pfam" id="PF13439">
    <property type="entry name" value="Glyco_transf_4"/>
    <property type="match status" value="1"/>
</dbReference>
<dbReference type="SUPFAM" id="SSF53756">
    <property type="entry name" value="UDP-Glycosyltransferase/glycogen phosphorylase"/>
    <property type="match status" value="1"/>
</dbReference>
<evidence type="ECO:0000259" key="1">
    <source>
        <dbReference type="Pfam" id="PF13439"/>
    </source>
</evidence>
<evidence type="ECO:0000313" key="3">
    <source>
        <dbReference type="Proteomes" id="UP001272242"/>
    </source>
</evidence>
<dbReference type="Gene3D" id="3.40.50.2000">
    <property type="entry name" value="Glycogen Phosphorylase B"/>
    <property type="match status" value="2"/>
</dbReference>
<dbReference type="Proteomes" id="UP001272242">
    <property type="component" value="Unassembled WGS sequence"/>
</dbReference>
<evidence type="ECO:0000313" key="2">
    <source>
        <dbReference type="EMBL" id="MDY3558326.1"/>
    </source>
</evidence>
<sequence length="407" mass="42216">MRVLFLSPVGTLGGAERVLITAVAGIRRADPSATVGVLASGDGPLLAQAHALGAEVVAVPVPGALAQLGDSQLRSGGKWAGRVALLGRAALAAPAGAGYVAALRAAVTKFRPDVVHSNGIKTHLLSRFAVPRRVPVVWHLHDFYGLRPLAARLLRYASGRVRAGVAISEAVAADTAKVLPGVPLRTVLNAVDLARFEPTGRSADLDALAGVAPAPAGTVRVGLVAAYARWKGHLAFLDAAQRLAREAPHLPVRWYIVGGPIYATAAQFSEPELRAAAAERGLADRVAFVPFQPDPSGVYRALDVMVHASTLPEPFGLTIAEAMACGRAVVVSAAGGAAELFTDGEDALGAAPGDVPAIAGAVKRLAESADLRSRLGGNARRTAEAKFDSLRYGPQFLQIYREVLAPR</sequence>
<dbReference type="CDD" id="cd03801">
    <property type="entry name" value="GT4_PimA-like"/>
    <property type="match status" value="1"/>
</dbReference>
<feature type="domain" description="Glycosyltransferase subfamily 4-like N-terminal" evidence="1">
    <location>
        <begin position="13"/>
        <end position="195"/>
    </location>
</feature>
<gene>
    <name evidence="2" type="ORF">R5W23_005021</name>
</gene>
<name>A0ABU5EX96_9BACT</name>
<protein>
    <submittedName>
        <fullName evidence="2">Glycosyltransferase family 4 protein</fullName>
    </submittedName>
</protein>
<keyword evidence="3" id="KW-1185">Reference proteome</keyword>
<organism evidence="2 3">
    <name type="scientific">Gemmata algarum</name>
    <dbReference type="NCBI Taxonomy" id="2975278"/>
    <lineage>
        <taxon>Bacteria</taxon>
        <taxon>Pseudomonadati</taxon>
        <taxon>Planctomycetota</taxon>
        <taxon>Planctomycetia</taxon>
        <taxon>Gemmatales</taxon>
        <taxon>Gemmataceae</taxon>
        <taxon>Gemmata</taxon>
    </lineage>
</organism>
<comment type="caution">
    <text evidence="2">The sequence shown here is derived from an EMBL/GenBank/DDBJ whole genome shotgun (WGS) entry which is preliminary data.</text>
</comment>
<accession>A0ABU5EX96</accession>
<dbReference type="EMBL" id="JAXBLV010000024">
    <property type="protein sequence ID" value="MDY3558326.1"/>
    <property type="molecule type" value="Genomic_DNA"/>
</dbReference>
<dbReference type="RefSeq" id="WP_320685264.1">
    <property type="nucleotide sequence ID" value="NZ_JAXBLV010000024.1"/>
</dbReference>
<dbReference type="InterPro" id="IPR028098">
    <property type="entry name" value="Glyco_trans_4-like_N"/>
</dbReference>